<name>S3HCH2_9HYPH</name>
<protein>
    <submittedName>
        <fullName evidence="1">Uncharacterized protein</fullName>
    </submittedName>
</protein>
<gene>
    <name evidence="1" type="ORF">RGCCGE502_20775</name>
</gene>
<dbReference type="EMBL" id="AEYE02000025">
    <property type="protein sequence ID" value="EPE96344.1"/>
    <property type="molecule type" value="Genomic_DNA"/>
</dbReference>
<dbReference type="AlphaFoldDB" id="S3HCH2"/>
<dbReference type="Proteomes" id="UP000014411">
    <property type="component" value="Unassembled WGS sequence"/>
</dbReference>
<sequence length="105" mass="11741">MHACWPLRHRRCSRLVYKNAVVGEEEVWNRAFEHYYFGVGIAFEFCNEFGEFGDRVGIDEVYGGIAEVARQNPGAGTLISICLRILVASPCCCAGTSSQLIEESY</sequence>
<reference evidence="1 2" key="1">
    <citation type="journal article" date="2012" name="J. Bacteriol.">
        <title>Genome sequence of Rhizobium grahamii CCGE502, a broad-host-range symbiont with low nodulation competitiveness in Phaseolus vulgaris.</title>
        <authorList>
            <person name="Althabegoiti M.J."/>
            <person name="Lozano L."/>
            <person name="Torres-Tejerizo G."/>
            <person name="Ormeno-Orrillo E."/>
            <person name="Rogel M.A."/>
            <person name="Gonzalez V."/>
            <person name="Martinez-Romero E."/>
        </authorList>
    </citation>
    <scope>NUCLEOTIDE SEQUENCE [LARGE SCALE GENOMIC DNA]</scope>
    <source>
        <strain evidence="1 2">CCGE 502</strain>
    </source>
</reference>
<keyword evidence="2" id="KW-1185">Reference proteome</keyword>
<accession>S3HCH2</accession>
<evidence type="ECO:0000313" key="1">
    <source>
        <dbReference type="EMBL" id="EPE96344.1"/>
    </source>
</evidence>
<comment type="caution">
    <text evidence="1">The sequence shown here is derived from an EMBL/GenBank/DDBJ whole genome shotgun (WGS) entry which is preliminary data.</text>
</comment>
<proteinExistence type="predicted"/>
<dbReference type="HOGENOM" id="CLU_2234369_0_0_5"/>
<organism evidence="1 2">
    <name type="scientific">Rhizobium grahamii CCGE 502</name>
    <dbReference type="NCBI Taxonomy" id="990285"/>
    <lineage>
        <taxon>Bacteria</taxon>
        <taxon>Pseudomonadati</taxon>
        <taxon>Pseudomonadota</taxon>
        <taxon>Alphaproteobacteria</taxon>
        <taxon>Hyphomicrobiales</taxon>
        <taxon>Rhizobiaceae</taxon>
        <taxon>Rhizobium/Agrobacterium group</taxon>
        <taxon>Rhizobium</taxon>
    </lineage>
</organism>
<evidence type="ECO:0000313" key="2">
    <source>
        <dbReference type="Proteomes" id="UP000014411"/>
    </source>
</evidence>